<comment type="caution">
    <text evidence="2">The sequence shown here is derived from an EMBL/GenBank/DDBJ whole genome shotgun (WGS) entry which is preliminary data.</text>
</comment>
<feature type="compositionally biased region" description="Pro residues" evidence="1">
    <location>
        <begin position="173"/>
        <end position="184"/>
    </location>
</feature>
<feature type="compositionally biased region" description="Gly residues" evidence="1">
    <location>
        <begin position="286"/>
        <end position="303"/>
    </location>
</feature>
<feature type="compositionally biased region" description="Low complexity" evidence="1">
    <location>
        <begin position="333"/>
        <end position="356"/>
    </location>
</feature>
<feature type="compositionally biased region" description="Polar residues" evidence="1">
    <location>
        <begin position="271"/>
        <end position="283"/>
    </location>
</feature>
<sequence length="690" mass="72945">MPIAPSNNHPSVTKNPGSLSTALGVGRSLSAGRGSGGDGGDGLRRNLNLSPGGSSLDTAFAIGNDQTATSRRPNHAGLLEEGLTLSPSAIAGGFAGTYSNLVGTPFNFDWDATFEPLAAATAVAAAAAAVVATPGSIYEPQNELLNDPQQRQLSQRQDLNIPPPPAQVQAPPALVPPALVPPPSNSTTGSNNNNKNNNSSTTTPILASEQHNQITGGTSTNQTSPLVRTATKRKAEQPEPAQAVQNWAVPAAPREESRKRSQTGSGHAANAVQNSRKWSSRPSPTGAGGSGSGGGGGGGGGGNSISITEIHTGNGVNHTRNNSSAAFGNANVNSSNTAGPSPSSSSSAGGLAASNPTVRRTASEGDEATKSGRTSGIMRTTRAQSFPEIPKILPHEKVFPVQIGSELFRLSGASISSDEQSEDGNGAGVRTLYIDRDPVTFKDISLHLQVPRLISQLFESEIFIQIGNRHFQIPRDIFSSPGDSPNFFSLGFAVFFSSPSEVFPGLNREGLLRPPSILPPSVPNRSADVFAELLHMLRGYPLRIRDEEHRAALLRDCRYFHLRGLEQKLIPHHISFNFKRSRSEIVIRLEDIRQSGVSFLGDSSPADRSPSSGWVNYARPFVDETSYELILEVTGESTKIDFRSMRAEFIGQARARISSLFQVIANKMNLPVNQPLGLMMMSSGGAANHP</sequence>
<feature type="compositionally biased region" description="Polar residues" evidence="1">
    <location>
        <begin position="149"/>
        <end position="158"/>
    </location>
</feature>
<feature type="region of interest" description="Disordered" evidence="1">
    <location>
        <begin position="1"/>
        <end position="50"/>
    </location>
</feature>
<evidence type="ECO:0000313" key="3">
    <source>
        <dbReference type="Proteomes" id="UP000750711"/>
    </source>
</evidence>
<dbReference type="Gene3D" id="3.30.710.10">
    <property type="entry name" value="Potassium Channel Kv1.1, Chain A"/>
    <property type="match status" value="1"/>
</dbReference>
<feature type="compositionally biased region" description="Polar residues" evidence="1">
    <location>
        <begin position="1"/>
        <end position="21"/>
    </location>
</feature>
<evidence type="ECO:0000256" key="1">
    <source>
        <dbReference type="SAM" id="MobiDB-lite"/>
    </source>
</evidence>
<gene>
    <name evidence="2" type="ORF">GP486_007962</name>
</gene>
<dbReference type="Proteomes" id="UP000750711">
    <property type="component" value="Unassembled WGS sequence"/>
</dbReference>
<evidence type="ECO:0000313" key="2">
    <source>
        <dbReference type="EMBL" id="KAH0548383.1"/>
    </source>
</evidence>
<reference evidence="2" key="1">
    <citation type="submission" date="2021-03" db="EMBL/GenBank/DDBJ databases">
        <title>Comparative genomics and phylogenomic investigation of the class Geoglossomycetes provide insights into ecological specialization and systematics.</title>
        <authorList>
            <person name="Melie T."/>
            <person name="Pirro S."/>
            <person name="Miller A.N."/>
            <person name="Quandt A."/>
        </authorList>
    </citation>
    <scope>NUCLEOTIDE SEQUENCE</scope>
    <source>
        <strain evidence="2">CAQ_001_2017</strain>
    </source>
</reference>
<dbReference type="SUPFAM" id="SSF54695">
    <property type="entry name" value="POZ domain"/>
    <property type="match status" value="1"/>
</dbReference>
<dbReference type="InterPro" id="IPR011333">
    <property type="entry name" value="SKP1/BTB/POZ_sf"/>
</dbReference>
<protein>
    <submittedName>
        <fullName evidence="2">Uncharacterized protein</fullName>
    </submittedName>
</protein>
<keyword evidence="3" id="KW-1185">Reference proteome</keyword>
<dbReference type="PANTHER" id="PTHR31758">
    <property type="entry name" value="BTB/POZ DOMAIN-CONTAINING PROTEIN YLR108C"/>
    <property type="match status" value="1"/>
</dbReference>
<proteinExistence type="predicted"/>
<feature type="region of interest" description="Disordered" evidence="1">
    <location>
        <begin position="149"/>
        <end position="383"/>
    </location>
</feature>
<dbReference type="PANTHER" id="PTHR31758:SF2">
    <property type="entry name" value="BTB_POZ DOMAIN-CONTAINING PROTEIN YLR108C"/>
    <property type="match status" value="1"/>
</dbReference>
<feature type="compositionally biased region" description="Low complexity" evidence="1">
    <location>
        <begin position="185"/>
        <end position="204"/>
    </location>
</feature>
<feature type="compositionally biased region" description="Polar residues" evidence="1">
    <location>
        <begin position="209"/>
        <end position="226"/>
    </location>
</feature>
<organism evidence="2 3">
    <name type="scientific">Trichoglossum hirsutum</name>
    <dbReference type="NCBI Taxonomy" id="265104"/>
    <lineage>
        <taxon>Eukaryota</taxon>
        <taxon>Fungi</taxon>
        <taxon>Dikarya</taxon>
        <taxon>Ascomycota</taxon>
        <taxon>Pezizomycotina</taxon>
        <taxon>Geoglossomycetes</taxon>
        <taxon>Geoglossales</taxon>
        <taxon>Geoglossaceae</taxon>
        <taxon>Trichoglossum</taxon>
    </lineage>
</organism>
<dbReference type="AlphaFoldDB" id="A0A9P8L7D5"/>
<feature type="compositionally biased region" description="Polar residues" evidence="1">
    <location>
        <begin position="304"/>
        <end position="332"/>
    </location>
</feature>
<feature type="compositionally biased region" description="Basic and acidic residues" evidence="1">
    <location>
        <begin position="361"/>
        <end position="370"/>
    </location>
</feature>
<name>A0A9P8L7D5_9PEZI</name>
<dbReference type="EMBL" id="JAGHQM010002608">
    <property type="protein sequence ID" value="KAH0548383.1"/>
    <property type="molecule type" value="Genomic_DNA"/>
</dbReference>
<feature type="non-terminal residue" evidence="2">
    <location>
        <position position="690"/>
    </location>
</feature>
<feature type="compositionally biased region" description="Polar residues" evidence="1">
    <location>
        <begin position="371"/>
        <end position="383"/>
    </location>
</feature>
<accession>A0A9P8L7D5</accession>